<keyword evidence="4" id="KW-1185">Reference proteome</keyword>
<dbReference type="Gene3D" id="2.60.120.430">
    <property type="entry name" value="Galactose-binding lectin"/>
    <property type="match status" value="1"/>
</dbReference>
<name>A0A0Q9Z3K1_9FLAO</name>
<dbReference type="InterPro" id="IPR013857">
    <property type="entry name" value="NADH-UbQ_OxRdtase-assoc_prot30"/>
</dbReference>
<dbReference type="Proteomes" id="UP000051643">
    <property type="component" value="Unassembled WGS sequence"/>
</dbReference>
<dbReference type="Pfam" id="PF08547">
    <property type="entry name" value="CIA30"/>
    <property type="match status" value="1"/>
</dbReference>
<dbReference type="OrthoDB" id="442188at2"/>
<accession>A0A0Q9Z3K1</accession>
<reference evidence="3" key="1">
    <citation type="submission" date="2015-10" db="EMBL/GenBank/DDBJ databases">
        <title>Draft genome sequence of Salegentibacter mishustinae KCTC 12263.</title>
        <authorList>
            <person name="Lin W."/>
            <person name="Zheng Q."/>
        </authorList>
    </citation>
    <scope>NUCLEOTIDE SEQUENCE [LARGE SCALE GENOMIC DNA]</scope>
    <source>
        <strain evidence="3">KCTC 12263</strain>
    </source>
</reference>
<dbReference type="AlphaFoldDB" id="A0A0Q9Z3K1"/>
<keyword evidence="3" id="KW-0830">Ubiquinone</keyword>
<organism evidence="3 4">
    <name type="scientific">Salegentibacter mishustinae</name>
    <dbReference type="NCBI Taxonomy" id="270918"/>
    <lineage>
        <taxon>Bacteria</taxon>
        <taxon>Pseudomonadati</taxon>
        <taxon>Bacteroidota</taxon>
        <taxon>Flavobacteriia</taxon>
        <taxon>Flavobacteriales</taxon>
        <taxon>Flavobacteriaceae</taxon>
        <taxon>Salegentibacter</taxon>
    </lineage>
</organism>
<evidence type="ECO:0000313" key="3">
    <source>
        <dbReference type="EMBL" id="KRG27413.1"/>
    </source>
</evidence>
<gene>
    <name evidence="3" type="ORF">APR42_10015</name>
</gene>
<comment type="similarity">
    <text evidence="1">Belongs to the CIA30 family.</text>
</comment>
<evidence type="ECO:0000259" key="2">
    <source>
        <dbReference type="Pfam" id="PF08547"/>
    </source>
</evidence>
<evidence type="ECO:0000313" key="4">
    <source>
        <dbReference type="Proteomes" id="UP000051643"/>
    </source>
</evidence>
<comment type="caution">
    <text evidence="3">The sequence shown here is derived from an EMBL/GenBank/DDBJ whole genome shotgun (WGS) entry which is preliminary data.</text>
</comment>
<dbReference type="PANTHER" id="PTHR13194">
    <property type="entry name" value="COMPLEX I INTERMEDIATE-ASSOCIATED PROTEIN 30"/>
    <property type="match status" value="1"/>
</dbReference>
<evidence type="ECO:0000256" key="1">
    <source>
        <dbReference type="ARBA" id="ARBA00007884"/>
    </source>
</evidence>
<dbReference type="InterPro" id="IPR008979">
    <property type="entry name" value="Galactose-bd-like_sf"/>
</dbReference>
<dbReference type="PANTHER" id="PTHR13194:SF19">
    <property type="entry name" value="NAD(P)-BINDING ROSSMANN-FOLD SUPERFAMILY PROTEIN"/>
    <property type="match status" value="1"/>
</dbReference>
<proteinExistence type="inferred from homology"/>
<dbReference type="SUPFAM" id="SSF49785">
    <property type="entry name" value="Galactose-binding domain-like"/>
    <property type="match status" value="1"/>
</dbReference>
<dbReference type="InterPro" id="IPR039131">
    <property type="entry name" value="NDUFAF1"/>
</dbReference>
<protein>
    <submittedName>
        <fullName evidence="3">NADH:ubiquinone oxidoreductase</fullName>
    </submittedName>
</protein>
<sequence>MIQQQYALILIPFIMSSLLIFDFSTTNDWSGWEVENDVVMGGNSSSQLERSPEGNAVFKGTVSLENNGGFASLQYHFPSKNIKNYTKAFIKIKGDGKEYQFRVKSNLNDRASYIYTFKTTGDWQTVEIPLNKLTPTFRGRKLDIPNFPGDEIQEVRFLIGNKRAEDFRLIIDRIELK</sequence>
<feature type="domain" description="NADH:ubiquinone oxidoreductase intermediate-associated protein 30" evidence="2">
    <location>
        <begin position="21"/>
        <end position="171"/>
    </location>
</feature>
<dbReference type="STRING" id="270918.APR42_10015"/>
<dbReference type="EMBL" id="LKTP01000035">
    <property type="protein sequence ID" value="KRG27413.1"/>
    <property type="molecule type" value="Genomic_DNA"/>
</dbReference>